<dbReference type="PANTHER" id="PTHR32099:SF51">
    <property type="entry name" value="CYSTEINE-RICH RECEPTOR-LIKE PROTEIN KINASE 25 ISOFORM X1"/>
    <property type="match status" value="1"/>
</dbReference>
<dbReference type="Pfam" id="PF01657">
    <property type="entry name" value="Stress-antifung"/>
    <property type="match status" value="1"/>
</dbReference>
<name>A0A2P5YMC6_GOSBA</name>
<dbReference type="FunFam" id="3.30.430.20:FF:000003">
    <property type="entry name" value="Cysteine-rich RLK (RECEPTOR-like protein kinase) 10"/>
    <property type="match status" value="1"/>
</dbReference>
<accession>A0A2P5YMC6</accession>
<evidence type="ECO:0000256" key="2">
    <source>
        <dbReference type="ARBA" id="ARBA00022737"/>
    </source>
</evidence>
<dbReference type="OrthoDB" id="957978at2759"/>
<reference evidence="4 5" key="1">
    <citation type="submission" date="2015-01" db="EMBL/GenBank/DDBJ databases">
        <title>Genome of allotetraploid Gossypium barbadense reveals genomic plasticity and fiber elongation in cotton evolution.</title>
        <authorList>
            <person name="Chen X."/>
            <person name="Liu X."/>
            <person name="Zhao B."/>
            <person name="Zheng H."/>
            <person name="Hu Y."/>
            <person name="Lu G."/>
            <person name="Yang C."/>
            <person name="Chen J."/>
            <person name="Shan C."/>
            <person name="Zhang L."/>
            <person name="Zhou Y."/>
            <person name="Wang L."/>
            <person name="Guo W."/>
            <person name="Bai Y."/>
            <person name="Ruan J."/>
            <person name="Shangguan X."/>
            <person name="Mao Y."/>
            <person name="Jiang J."/>
            <person name="Zhu Y."/>
            <person name="Lei J."/>
            <person name="Kang H."/>
            <person name="Chen S."/>
            <person name="He X."/>
            <person name="Wang R."/>
            <person name="Wang Y."/>
            <person name="Chen J."/>
            <person name="Wang L."/>
            <person name="Yu S."/>
            <person name="Wang B."/>
            <person name="Wei J."/>
            <person name="Song S."/>
            <person name="Lu X."/>
            <person name="Gao Z."/>
            <person name="Gu W."/>
            <person name="Deng X."/>
            <person name="Ma D."/>
            <person name="Wang S."/>
            <person name="Liang W."/>
            <person name="Fang L."/>
            <person name="Cai C."/>
            <person name="Zhu X."/>
            <person name="Zhou B."/>
            <person name="Zhang Y."/>
            <person name="Chen Z."/>
            <person name="Xu S."/>
            <person name="Zhu R."/>
            <person name="Wang S."/>
            <person name="Zhang T."/>
            <person name="Zhao G."/>
        </authorList>
    </citation>
    <scope>NUCLEOTIDE SEQUENCE [LARGE SCALE GENOMIC DNA]</scope>
    <source>
        <strain evidence="5">cv. Xinhai21</strain>
        <tissue evidence="4">Leaf</tissue>
    </source>
</reference>
<keyword evidence="2" id="KW-0677">Repeat</keyword>
<dbReference type="PROSITE" id="PS51473">
    <property type="entry name" value="GNK2"/>
    <property type="match status" value="1"/>
</dbReference>
<protein>
    <recommendedName>
        <fullName evidence="3">Gnk2-homologous domain-containing protein</fullName>
    </recommendedName>
</protein>
<dbReference type="Gene3D" id="3.30.430.20">
    <property type="entry name" value="Gnk2 domain, C-X8-C-X2-C motif"/>
    <property type="match status" value="1"/>
</dbReference>
<sequence>MEFLIGLSRSEIMHEVTTFLLTLTLAQQQPLYLYYYCSKTNGNFTRNNTYETNLNRLLSSFLYSTAHENGFYNFSSGQGSNIANAIALCRGDVSSSDYFDCVNNANTELRDRCPDQIEASIWYDYCMFCYTNYSILGRAEIDPAFFI</sequence>
<gene>
    <name evidence="4" type="ORF">GOBAR_AA03825</name>
</gene>
<dbReference type="EMBL" id="KZ662999">
    <property type="protein sequence ID" value="PPS16755.1"/>
    <property type="molecule type" value="Genomic_DNA"/>
</dbReference>
<dbReference type="AlphaFoldDB" id="A0A2P5YMC6"/>
<proteinExistence type="predicted"/>
<dbReference type="CDD" id="cd23509">
    <property type="entry name" value="Gnk2-like"/>
    <property type="match status" value="1"/>
</dbReference>
<organism evidence="4 5">
    <name type="scientific">Gossypium barbadense</name>
    <name type="common">Sea Island cotton</name>
    <name type="synonym">Hibiscus barbadensis</name>
    <dbReference type="NCBI Taxonomy" id="3634"/>
    <lineage>
        <taxon>Eukaryota</taxon>
        <taxon>Viridiplantae</taxon>
        <taxon>Streptophyta</taxon>
        <taxon>Embryophyta</taxon>
        <taxon>Tracheophyta</taxon>
        <taxon>Spermatophyta</taxon>
        <taxon>Magnoliopsida</taxon>
        <taxon>eudicotyledons</taxon>
        <taxon>Gunneridae</taxon>
        <taxon>Pentapetalae</taxon>
        <taxon>rosids</taxon>
        <taxon>malvids</taxon>
        <taxon>Malvales</taxon>
        <taxon>Malvaceae</taxon>
        <taxon>Malvoideae</taxon>
        <taxon>Gossypium</taxon>
    </lineage>
</organism>
<feature type="domain" description="Gnk2-homologous" evidence="3">
    <location>
        <begin position="32"/>
        <end position="135"/>
    </location>
</feature>
<dbReference type="Proteomes" id="UP000239757">
    <property type="component" value="Unassembled WGS sequence"/>
</dbReference>
<keyword evidence="1" id="KW-0732">Signal</keyword>
<evidence type="ECO:0000259" key="3">
    <source>
        <dbReference type="PROSITE" id="PS51473"/>
    </source>
</evidence>
<evidence type="ECO:0000313" key="5">
    <source>
        <dbReference type="Proteomes" id="UP000239757"/>
    </source>
</evidence>
<dbReference type="InterPro" id="IPR038408">
    <property type="entry name" value="GNK2_sf"/>
</dbReference>
<evidence type="ECO:0000313" key="4">
    <source>
        <dbReference type="EMBL" id="PPS16755.1"/>
    </source>
</evidence>
<evidence type="ECO:0000256" key="1">
    <source>
        <dbReference type="ARBA" id="ARBA00022729"/>
    </source>
</evidence>
<dbReference type="InterPro" id="IPR002902">
    <property type="entry name" value="GNK2"/>
</dbReference>
<dbReference type="PANTHER" id="PTHR32099">
    <property type="entry name" value="CYSTEINE-RICH REPEAT SECRETORY PROTEIN"/>
    <property type="match status" value="1"/>
</dbReference>